<sequence>MLVTGSCCISSPRTWLSRLLQSVVVWVADAEATRAIETEKRLRARVTGLEQQIRGTEGQVQDSVGRLPITRSHADPCSSIEAPMT</sequence>
<dbReference type="Proteomes" id="UP000053732">
    <property type="component" value="Unassembled WGS sequence"/>
</dbReference>
<protein>
    <submittedName>
        <fullName evidence="1">Str. FM013</fullName>
    </submittedName>
</protein>
<keyword evidence="2" id="KW-1185">Reference proteome</keyword>
<accession>A0A0G4NVK7</accession>
<reference evidence="1 2" key="1">
    <citation type="journal article" date="2014" name="Nat. Commun.">
        <title>Multiple recent horizontal transfers of a large genomic region in cheese making fungi.</title>
        <authorList>
            <person name="Cheeseman K."/>
            <person name="Ropars J."/>
            <person name="Renault P."/>
            <person name="Dupont J."/>
            <person name="Gouzy J."/>
            <person name="Branca A."/>
            <person name="Abraham A.L."/>
            <person name="Ceppi M."/>
            <person name="Conseiller E."/>
            <person name="Debuchy R."/>
            <person name="Malagnac F."/>
            <person name="Goarin A."/>
            <person name="Silar P."/>
            <person name="Lacoste S."/>
            <person name="Sallet E."/>
            <person name="Bensimon A."/>
            <person name="Giraud T."/>
            <person name="Brygoo Y."/>
        </authorList>
    </citation>
    <scope>NUCLEOTIDE SEQUENCE [LARGE SCALE GENOMIC DNA]</scope>
    <source>
        <strain evidence="2">FM 013</strain>
    </source>
</reference>
<evidence type="ECO:0000313" key="2">
    <source>
        <dbReference type="Proteomes" id="UP000053732"/>
    </source>
</evidence>
<organism evidence="1 2">
    <name type="scientific">Penicillium camemberti (strain FM 013)</name>
    <dbReference type="NCBI Taxonomy" id="1429867"/>
    <lineage>
        <taxon>Eukaryota</taxon>
        <taxon>Fungi</taxon>
        <taxon>Dikarya</taxon>
        <taxon>Ascomycota</taxon>
        <taxon>Pezizomycotina</taxon>
        <taxon>Eurotiomycetes</taxon>
        <taxon>Eurotiomycetidae</taxon>
        <taxon>Eurotiales</taxon>
        <taxon>Aspergillaceae</taxon>
        <taxon>Penicillium</taxon>
    </lineage>
</organism>
<proteinExistence type="predicted"/>
<dbReference type="AlphaFoldDB" id="A0A0G4NVK7"/>
<dbReference type="EMBL" id="HG793134">
    <property type="protein sequence ID" value="CRL18118.1"/>
    <property type="molecule type" value="Genomic_DNA"/>
</dbReference>
<evidence type="ECO:0000313" key="1">
    <source>
        <dbReference type="EMBL" id="CRL18118.1"/>
    </source>
</evidence>
<name>A0A0G4NVK7_PENC3</name>
<gene>
    <name evidence="1" type="ORF">PCAMFM013_S001g001078</name>
</gene>